<evidence type="ECO:0000313" key="2">
    <source>
        <dbReference type="Proteomes" id="UP000241769"/>
    </source>
</evidence>
<keyword evidence="2" id="KW-1185">Reference proteome</keyword>
<dbReference type="InParanoid" id="A0A2P6N9R6"/>
<name>A0A2P6N9R6_9EUKA</name>
<organism evidence="1 2">
    <name type="scientific">Planoprotostelium fungivorum</name>
    <dbReference type="NCBI Taxonomy" id="1890364"/>
    <lineage>
        <taxon>Eukaryota</taxon>
        <taxon>Amoebozoa</taxon>
        <taxon>Evosea</taxon>
        <taxon>Variosea</taxon>
        <taxon>Cavosteliida</taxon>
        <taxon>Cavosteliaceae</taxon>
        <taxon>Planoprotostelium</taxon>
    </lineage>
</organism>
<reference evidence="1 2" key="1">
    <citation type="journal article" date="2018" name="Genome Biol. Evol.">
        <title>Multiple Roots of Fruiting Body Formation in Amoebozoa.</title>
        <authorList>
            <person name="Hillmann F."/>
            <person name="Forbes G."/>
            <person name="Novohradska S."/>
            <person name="Ferling I."/>
            <person name="Riege K."/>
            <person name="Groth M."/>
            <person name="Westermann M."/>
            <person name="Marz M."/>
            <person name="Spaller T."/>
            <person name="Winckler T."/>
            <person name="Schaap P."/>
            <person name="Glockner G."/>
        </authorList>
    </citation>
    <scope>NUCLEOTIDE SEQUENCE [LARGE SCALE GENOMIC DNA]</scope>
    <source>
        <strain evidence="1 2">Jena</strain>
    </source>
</reference>
<proteinExistence type="predicted"/>
<dbReference type="EMBL" id="MDYQ01000141">
    <property type="protein sequence ID" value="PRP80680.1"/>
    <property type="molecule type" value="Genomic_DNA"/>
</dbReference>
<sequence length="373" mass="42139">MDAQLIEGLASTVEPDARRMVRERIIEEERRTAERASPRYVELLSEDIEEYAAIQLSEMHLAKPDRAHYRAWLNTTNFSISRDERVAKYIDADWDNIWKILNLNFESAIIPGGNSTVDETMLPWHGWKAVTMAVRLAVSGPSNRMRDSSETQVICLWRSMVWSGRVHGIIHRDGFFDLRMKLTEDTPLYTIMLHGLHDGQFRVFSNGKMLVSAYRGDSALILATSNATTDLHKMDKAILSHLSRQLGRSSGGTKMQLAWGLMAGDRDLHPALLPDHSNGIILQNHFSSADASKYDNDQKNSPARGSIYCAVRSSALSWVQDGERNLSHKVGFCVISRIFARGIKLTIGRNCLDHCCEFPHNFAKPLQVLCQFP</sequence>
<dbReference type="Proteomes" id="UP000241769">
    <property type="component" value="Unassembled WGS sequence"/>
</dbReference>
<comment type="caution">
    <text evidence="1">The sequence shown here is derived from an EMBL/GenBank/DDBJ whole genome shotgun (WGS) entry which is preliminary data.</text>
</comment>
<evidence type="ECO:0008006" key="3">
    <source>
        <dbReference type="Google" id="ProtNLM"/>
    </source>
</evidence>
<protein>
    <recommendedName>
        <fullName evidence="3">PiggyBac transposable element-derived protein domain-containing protein</fullName>
    </recommendedName>
</protein>
<evidence type="ECO:0000313" key="1">
    <source>
        <dbReference type="EMBL" id="PRP80680.1"/>
    </source>
</evidence>
<dbReference type="AlphaFoldDB" id="A0A2P6N9R6"/>
<gene>
    <name evidence="1" type="ORF">PROFUN_11639</name>
</gene>
<accession>A0A2P6N9R6</accession>